<evidence type="ECO:0008006" key="3">
    <source>
        <dbReference type="Google" id="ProtNLM"/>
    </source>
</evidence>
<reference evidence="1" key="1">
    <citation type="submission" date="2021-03" db="EMBL/GenBank/DDBJ databases">
        <title>Antimicrobial resistance genes in bacteria isolated from Japanese honey, and their potential for conferring macrolide and lincosamide resistance in the American foulbrood pathogen Paenibacillus larvae.</title>
        <authorList>
            <person name="Okamoto M."/>
            <person name="Kumagai M."/>
            <person name="Kanamori H."/>
            <person name="Takamatsu D."/>
        </authorList>
    </citation>
    <scope>NUCLEOTIDE SEQUENCE</scope>
    <source>
        <strain evidence="1">J40TS1</strain>
    </source>
</reference>
<keyword evidence="2" id="KW-1185">Reference proteome</keyword>
<protein>
    <recommendedName>
        <fullName evidence="3">Stage VI sporulation protein F</fullName>
    </recommendedName>
</protein>
<proteinExistence type="predicted"/>
<dbReference type="Proteomes" id="UP000683139">
    <property type="component" value="Unassembled WGS sequence"/>
</dbReference>
<sequence>MSKDLSKEVLGAIKRKTGKNISANSVGKVASTVQPNTLENEAELKKLIRRVADMANIKLSDAKLNDVAKTIQSSGMKSSNLEALMKMMMK</sequence>
<gene>
    <name evidence="1" type="ORF">J40TS1_08010</name>
</gene>
<organism evidence="1 2">
    <name type="scientific">Paenibacillus montaniterrae</name>
    <dbReference type="NCBI Taxonomy" id="429341"/>
    <lineage>
        <taxon>Bacteria</taxon>
        <taxon>Bacillati</taxon>
        <taxon>Bacillota</taxon>
        <taxon>Bacilli</taxon>
        <taxon>Bacillales</taxon>
        <taxon>Paenibacillaceae</taxon>
        <taxon>Paenibacillus</taxon>
    </lineage>
</organism>
<dbReference type="EMBL" id="BOSE01000001">
    <property type="protein sequence ID" value="GIP15159.1"/>
    <property type="molecule type" value="Genomic_DNA"/>
</dbReference>
<dbReference type="InterPro" id="IPR025942">
    <property type="entry name" value="SpoVIF"/>
</dbReference>
<dbReference type="Pfam" id="PF14069">
    <property type="entry name" value="SpoVIF"/>
    <property type="match status" value="1"/>
</dbReference>
<dbReference type="AlphaFoldDB" id="A0A920CXK7"/>
<name>A0A920CXK7_9BACL</name>
<dbReference type="RefSeq" id="WP_213513341.1">
    <property type="nucleotide sequence ID" value="NZ_BOSE01000001.1"/>
</dbReference>
<comment type="caution">
    <text evidence="1">The sequence shown here is derived from an EMBL/GenBank/DDBJ whole genome shotgun (WGS) entry which is preliminary data.</text>
</comment>
<evidence type="ECO:0000313" key="1">
    <source>
        <dbReference type="EMBL" id="GIP15159.1"/>
    </source>
</evidence>
<accession>A0A920CXK7</accession>
<evidence type="ECO:0000313" key="2">
    <source>
        <dbReference type="Proteomes" id="UP000683139"/>
    </source>
</evidence>